<dbReference type="eggNOG" id="COG3209">
    <property type="taxonomic scope" value="Bacteria"/>
</dbReference>
<dbReference type="InterPro" id="IPR045619">
    <property type="entry name" value="DUF6443"/>
</dbReference>
<dbReference type="PANTHER" id="PTHR32305">
    <property type="match status" value="1"/>
</dbReference>
<dbReference type="Pfam" id="PF20041">
    <property type="entry name" value="DUF6443"/>
    <property type="match status" value="1"/>
</dbReference>
<evidence type="ECO:0000256" key="1">
    <source>
        <dbReference type="SAM" id="SignalP"/>
    </source>
</evidence>
<evidence type="ECO:0000313" key="3">
    <source>
        <dbReference type="EMBL" id="EDP94442.1"/>
    </source>
</evidence>
<dbReference type="RefSeq" id="WP_007093512.1">
    <property type="nucleotide sequence ID" value="NZ_CP142125.1"/>
</dbReference>
<accession>A9EC58</accession>
<gene>
    <name evidence="3" type="ORF">KAOT1_04705</name>
</gene>
<dbReference type="InterPro" id="IPR050708">
    <property type="entry name" value="T6SS_VgrG/RHS"/>
</dbReference>
<proteinExistence type="predicted"/>
<name>A9EC58_9FLAO</name>
<dbReference type="Proteomes" id="UP000002945">
    <property type="component" value="Unassembled WGS sequence"/>
</dbReference>
<keyword evidence="1" id="KW-0732">Signal</keyword>
<sequence>MKKYIYTLLLICGFTATMQAQFGPVNCDTYYYDLDRDGFGGTTAYTGTQTVTPEFRELNKLVCNSSDCDDTDPQINPNTNWAVLVDGDGDGFFVIGSVEKACTPTDPNAVLIGADAVLQNFSYLQLDCDDTNGNLKQSTLYYQDSDGDGFGDIEVVTMSCAGSPPAGYVANAGDSCPNTFGQYNGCPDVTTTEGISQNKNYVHSVAYQQPVYLVELSNIAEKDKIEQVTYFDGMGRAELQVAIGQSPKDNRDIKTIISYDSYGRANTSFLPYVGTQKGGGFVNKVVGAPNTNPDINQEIKEQQQFYHNKYQDEVASFTTSNGGLTMLNALENIPEDLLDDIANNTPETGLLYPSYSTNVYDEIDRPTQVAAPGKDWSLEFNHTIKMEYDLNDAVVDAVKRYDVTHPFGQPEDIQLVINGVYPTGELTKTVTKDENWQPNQTYPTDHTTEEFKNKSGQIVLKRTYDGAKQLNTYYIYDDFGNLTYVLPPMASAQADIFTNDVLNKFCYQYKYDHRNRLIEKKIPGKGWEYIVYDTLDRPVLTQDVNLSNTDTWLFTKYDALGRVVYTGKYISATNTTRENLQNTVATSNSLYETKIATSNLIGDSSVFYSNSVFPTTGLEVLTINYYDNYNWDTGTSFEANYNLNGNDGVTTTGIVQKKSVGLPVSWTNSGFDTEATIQGDGYIQYTITQTDNQRVMVGLTSEATAGAIHYNTMDYAIYTGYGTSKRVYAYKNGLPESFPATYCNIGDTFRVERSGNQILYKKNGETFHSVITSDLGTLVGDASFCDPDTAIENVYVGYSVLGQDFTSNVKGMATGSKVRVLETNDWITTVSYYDEKGRVIHTSSTNDYLDTSDAVSSLLDFTGKVLKTNTTHKQENNDPIVTRDEYMYDTHNRLRYQTKQINNEDKELIARNHYDELGQLVQKQVGSRLPKISAYTNINNITQDKEQLAKTSATAWDGGLTTVETITGDGYLSYILSQSNKTMMIGLSDVVGNDSYQSIKYAIYTTSTREVHIRDNGSITWDVATYSAGDEFKIERRDHKIYYLQNNQIIYVSSIVDNGAPLLGDVAMYHIDSKINDLVLVDLEKELQEVDYAYNVRGWLKGINDVNNQGNDLFSFALNYNDIADPTKQLFNGNISGTSWKTKGQDSSLKNYVYDYDPLNRIISAVDNTGNYNLDEVEYDVNGNIKRLQRSGHRNQAATIFGVMDQLVYEYNGNQLEKVTDHVAIDFGFKDGNTVGNDYSYDANGNMIQDKNKGISSISYNHLNLPIQISFDNGSSISYIYDASGVKQEKIVNDQSNESVQNTLYAGNYIYKKSNTQTTPALTFFNSEEGYVEPQFDPNKPTKIIGFNYTYQYKDHLGNIRLSYEDIDGDGIIKAETEIKEENNFYPFGLKHKGYNNQITGRDHQYGYGFNGEKEEQNELDLNWIDYGARNYDASLGRWFSVDNMAEEFYDWTPYKYGLDNPINYTDPDGNCETCWNFLKKVGNSYVNKLKGKWHAVTNPRETAGKVYETVKKNPWGTLSQLSLSAVGGPIGDAIVNDINLVSAVADGDTDAIADNIADRGMNLTEEAVGFGTGKALNVVSKAVKASKSASKAADVVDDIPDTIYRGGRTNDSAIKDVQYRPGDDAVSFRAHNSNPLDGATVMKPGKPYMAVDTNKLPKGTVKVDGGVNGNPSGHVSVTATPEQIVKAIDKSKSGKYPKK</sequence>
<feature type="domain" description="DUF6443" evidence="2">
    <location>
        <begin position="205"/>
        <end position="307"/>
    </location>
</feature>
<dbReference type="HOGENOM" id="CLU_240903_0_0_10"/>
<dbReference type="EMBL" id="ABIB01000018">
    <property type="protein sequence ID" value="EDP94442.1"/>
    <property type="molecule type" value="Genomic_DNA"/>
</dbReference>
<dbReference type="NCBIfam" id="TIGR03696">
    <property type="entry name" value="Rhs_assc_core"/>
    <property type="match status" value="1"/>
</dbReference>
<feature type="chain" id="PRO_5002734639" evidence="1">
    <location>
        <begin position="23"/>
        <end position="1700"/>
    </location>
</feature>
<dbReference type="OrthoDB" id="2972467at2"/>
<organism evidence="3 4">
    <name type="scientific">Kordia algicida OT-1</name>
    <dbReference type="NCBI Taxonomy" id="391587"/>
    <lineage>
        <taxon>Bacteria</taxon>
        <taxon>Pseudomonadati</taxon>
        <taxon>Bacteroidota</taxon>
        <taxon>Flavobacteriia</taxon>
        <taxon>Flavobacteriales</taxon>
        <taxon>Flavobacteriaceae</taxon>
        <taxon>Kordia</taxon>
    </lineage>
</organism>
<dbReference type="Gene3D" id="2.180.10.10">
    <property type="entry name" value="RHS repeat-associated core"/>
    <property type="match status" value="2"/>
</dbReference>
<keyword evidence="4" id="KW-1185">Reference proteome</keyword>
<dbReference type="STRING" id="391587.KAOT1_04705"/>
<comment type="caution">
    <text evidence="3">The sequence shown here is derived from an EMBL/GenBank/DDBJ whole genome shotgun (WGS) entry which is preliminary data.</text>
</comment>
<reference evidence="3 4" key="1">
    <citation type="journal article" date="2011" name="J. Bacteriol.">
        <title>Genome sequence of the algicidal bacterium Kordia algicida OT-1.</title>
        <authorList>
            <person name="Lee H.S."/>
            <person name="Kang S.G."/>
            <person name="Kwon K.K."/>
            <person name="Lee J.H."/>
            <person name="Kim S.J."/>
        </authorList>
    </citation>
    <scope>NUCLEOTIDE SEQUENCE [LARGE SCALE GENOMIC DNA]</scope>
    <source>
        <strain evidence="3 4">OT-1</strain>
    </source>
</reference>
<evidence type="ECO:0000259" key="2">
    <source>
        <dbReference type="Pfam" id="PF20041"/>
    </source>
</evidence>
<dbReference type="InterPro" id="IPR022385">
    <property type="entry name" value="Rhs_assc_core"/>
</dbReference>
<evidence type="ECO:0000313" key="4">
    <source>
        <dbReference type="Proteomes" id="UP000002945"/>
    </source>
</evidence>
<feature type="signal peptide" evidence="1">
    <location>
        <begin position="1"/>
        <end position="22"/>
    </location>
</feature>
<protein>
    <submittedName>
        <fullName evidence="3">Cell well associated RhsD protein</fullName>
    </submittedName>
</protein>
<dbReference type="PANTHER" id="PTHR32305:SF15">
    <property type="entry name" value="PROTEIN RHSA-RELATED"/>
    <property type="match status" value="1"/>
</dbReference>